<dbReference type="Proteomes" id="UP000253647">
    <property type="component" value="Unassembled WGS sequence"/>
</dbReference>
<dbReference type="RefSeq" id="WP_023008770.1">
    <property type="nucleotide sequence ID" value="NZ_CAXQGM010000027.1"/>
</dbReference>
<dbReference type="SUPFAM" id="SSF56112">
    <property type="entry name" value="Protein kinase-like (PK-like)"/>
    <property type="match status" value="1"/>
</dbReference>
<evidence type="ECO:0000313" key="6">
    <source>
        <dbReference type="Proteomes" id="UP000252795"/>
    </source>
</evidence>
<dbReference type="InterPro" id="IPR016477">
    <property type="entry name" value="Fructo-/Ketosamine-3-kinase"/>
</dbReference>
<dbReference type="Gene3D" id="3.90.1200.10">
    <property type="match status" value="1"/>
</dbReference>
<accession>A0A368XUZ7</accession>
<comment type="caution">
    <text evidence="5">The sequence shown here is derived from an EMBL/GenBank/DDBJ whole genome shotgun (WGS) entry which is preliminary data.</text>
</comment>
<dbReference type="Pfam" id="PF03881">
    <property type="entry name" value="Fructosamin_kin"/>
    <property type="match status" value="1"/>
</dbReference>
<evidence type="ECO:0000313" key="3">
    <source>
        <dbReference type="EMBL" id="RBP74974.1"/>
    </source>
</evidence>
<evidence type="ECO:0000256" key="2">
    <source>
        <dbReference type="PIRNR" id="PIRNR006221"/>
    </source>
</evidence>
<reference evidence="6 8" key="1">
    <citation type="submission" date="2018-07" db="EMBL/GenBank/DDBJ databases">
        <title>Freshwater and sediment microbial communities from various areas in North America, analyzing microbe dynamics in response to fracking.</title>
        <authorList>
            <person name="Lamendella R."/>
        </authorList>
    </citation>
    <scope>NUCLEOTIDE SEQUENCE [LARGE SCALE GENOMIC DNA]</scope>
    <source>
        <strain evidence="5 8">105B</strain>
        <strain evidence="4 6">114E</strain>
        <strain evidence="3 7">114E_o</strain>
    </source>
</reference>
<keyword evidence="7" id="KW-1185">Reference proteome</keyword>
<dbReference type="Proteomes" id="UP000253065">
    <property type="component" value="Unassembled WGS sequence"/>
</dbReference>
<dbReference type="Proteomes" id="UP000252795">
    <property type="component" value="Unassembled WGS sequence"/>
</dbReference>
<dbReference type="EMBL" id="QPJB01000004">
    <property type="protein sequence ID" value="RCW35505.1"/>
    <property type="molecule type" value="Genomic_DNA"/>
</dbReference>
<name>A0A368XUZ7_MARNT</name>
<evidence type="ECO:0000313" key="8">
    <source>
        <dbReference type="Proteomes" id="UP000253647"/>
    </source>
</evidence>
<dbReference type="AlphaFoldDB" id="A0A368XUZ7"/>
<dbReference type="PANTHER" id="PTHR12149:SF8">
    <property type="entry name" value="PROTEIN-RIBULOSAMINE 3-KINASE"/>
    <property type="match status" value="1"/>
</dbReference>
<dbReference type="EMBL" id="QNSA01000004">
    <property type="protein sequence ID" value="RBP74974.1"/>
    <property type="molecule type" value="Genomic_DNA"/>
</dbReference>
<sequence>MHVKTNTTGYADALICEAEGLESLRDGLQQAGVEALRIPEVMEVNQHRLTLRRIDSAPPDDKCLTALGEGLAQLHLLARDQYGWRRDNFIGLAPQPNTLTDSWGRFFLEQRLKYQVSRISDAGVRARFERTLEACGASLANWLDRHCEHPSLLHGDLWNGNVMFDRNGPWLIDPAVYQGDREADLAMTEMFGGFGAAFYRAYDRVYPRTEIYATKREIYNLYHYLNHYNLFGGGYLGGCERGLSALAALPAS</sequence>
<evidence type="ECO:0000313" key="7">
    <source>
        <dbReference type="Proteomes" id="UP000253065"/>
    </source>
</evidence>
<dbReference type="GO" id="GO:0016301">
    <property type="term" value="F:kinase activity"/>
    <property type="evidence" value="ECO:0007669"/>
    <property type="project" value="UniProtKB-UniRule"/>
</dbReference>
<keyword evidence="2 5" id="KW-0418">Kinase</keyword>
<gene>
    <name evidence="4" type="ORF">DET51_104123</name>
    <name evidence="5" type="ORF">DET61_10515</name>
    <name evidence="3" type="ORF">DET64_104123</name>
</gene>
<keyword evidence="2" id="KW-0808">Transferase</keyword>
<proteinExistence type="inferred from homology"/>
<dbReference type="PANTHER" id="PTHR12149">
    <property type="entry name" value="FRUCTOSAMINE 3 KINASE-RELATED PROTEIN"/>
    <property type="match status" value="1"/>
</dbReference>
<dbReference type="PIRSF" id="PIRSF006221">
    <property type="entry name" value="Ketosamine-3-kinase"/>
    <property type="match status" value="1"/>
</dbReference>
<evidence type="ECO:0000313" key="4">
    <source>
        <dbReference type="EMBL" id="RCW35505.1"/>
    </source>
</evidence>
<evidence type="ECO:0000256" key="1">
    <source>
        <dbReference type="ARBA" id="ARBA00009460"/>
    </source>
</evidence>
<comment type="similarity">
    <text evidence="1 2">Belongs to the fructosamine kinase family.</text>
</comment>
<protein>
    <submittedName>
        <fullName evidence="5">Fructosamine-3-kinase</fullName>
    </submittedName>
</protein>
<dbReference type="InterPro" id="IPR011009">
    <property type="entry name" value="Kinase-like_dom_sf"/>
</dbReference>
<evidence type="ECO:0000313" key="5">
    <source>
        <dbReference type="EMBL" id="RCW69854.1"/>
    </source>
</evidence>
<dbReference type="EMBL" id="QPJI01000005">
    <property type="protein sequence ID" value="RCW69854.1"/>
    <property type="molecule type" value="Genomic_DNA"/>
</dbReference>
<organism evidence="5 8">
    <name type="scientific">Marinobacter nauticus</name>
    <name type="common">Marinobacter hydrocarbonoclasticus</name>
    <name type="synonym">Marinobacter aquaeolei</name>
    <dbReference type="NCBI Taxonomy" id="2743"/>
    <lineage>
        <taxon>Bacteria</taxon>
        <taxon>Pseudomonadati</taxon>
        <taxon>Pseudomonadota</taxon>
        <taxon>Gammaproteobacteria</taxon>
        <taxon>Pseudomonadales</taxon>
        <taxon>Marinobacteraceae</taxon>
        <taxon>Marinobacter</taxon>
    </lineage>
</organism>